<feature type="domain" description="Ketosynthase family 3 (KS3)" evidence="6">
    <location>
        <begin position="1"/>
        <end position="442"/>
    </location>
</feature>
<dbReference type="Gene3D" id="3.40.366.10">
    <property type="entry name" value="Malonyl-Coenzyme A Acyl Carrier Protein, domain 2"/>
    <property type="match status" value="2"/>
</dbReference>
<dbReference type="Pfam" id="PF02801">
    <property type="entry name" value="Ketoacyl-synt_C"/>
    <property type="match status" value="1"/>
</dbReference>
<dbReference type="Gene3D" id="3.40.47.10">
    <property type="match status" value="3"/>
</dbReference>
<dbReference type="Pfam" id="PF07977">
    <property type="entry name" value="FabA"/>
    <property type="match status" value="2"/>
</dbReference>
<dbReference type="InterPro" id="IPR018201">
    <property type="entry name" value="Ketoacyl_synth_AS"/>
</dbReference>
<feature type="domain" description="Ketosynthase family 3 (KS3)" evidence="6">
    <location>
        <begin position="456"/>
        <end position="882"/>
    </location>
</feature>
<dbReference type="InterPro" id="IPR014030">
    <property type="entry name" value="Ketoacyl_synth_N"/>
</dbReference>
<dbReference type="CDD" id="cd00833">
    <property type="entry name" value="PKS"/>
    <property type="match status" value="2"/>
</dbReference>
<dbReference type="InterPro" id="IPR014031">
    <property type="entry name" value="Ketoacyl_synth_C"/>
</dbReference>
<dbReference type="InterPro" id="IPR014181">
    <property type="entry name" value="Omega3_polyunsat_FA_synth-like"/>
</dbReference>
<sequence>MKIAIIGMSGLFPGSSTNKEFWENLVGEKNLIKMATEEDFGVSPDTFFQSDKGVVDKCYSLRGGYIRNFEFDPTGYKLPSDFVAKQDKLYQWSLYVAKEALKDSGYYDSKTALEKCGLVLGNLSFPTGSSHKLMSSVYTQTTEKALQELLEDDNFKIESHKYEQPDNEVLCDTPSKMVCKALGLGGNHYALDAACATSLYAIKLACDDLMTGKSDLMLAGAVCASDQLFIHMGFSIFHAYAPHDEKFAPLDSNSGGLVSSEGAGIVVLKRLDDAQWDGDKILGVIGGIGLSNDGRGKFLLSPNPKGQKLAFERAYLKDDVLPKNTSYLECHATGTPLGDVTEMNSISDFFQQHHAAPLLGSVKSNMGHLLTAAGMTGLFKVLLSMEKGFIPPNVNLTEAVQTENQFIKDEHIITRATPWKGNQAGINSFGFGGTNAHMVIQAYEKEKPAAYKLLSMEAMSIVGMEAYFGDCTNLDDFYASIYNGKQHFRALPAERWKGFDANEALLKEYGFKNGKAPKGAYIDRFEIDLLRYKIQPKEAETLEPQQALILSVADKALQDAGIDESQNIAVLIAMESELAIHHYLSRWDSVWQIEEAIERSNIILTEEKKKELKEQCKNALYFREGGQTPSQHTSFVGNIMASRIAALWDFSGPAFTVSCGENSVFKALEVAQNMLSLGEVDAVVVGGVDFCGGLESVLLRNQKNPASTVPNPSLSLNQNDAGWLVGEGAGAIVLKRSKEAKKDKIYATIDHIGKAKTELNIGYQELVASGVAAQDTQEIAQLLKTKQEQEVALGSVKTSIGNTCAASGIASLIKTALCLHHRFIPGIPNWKAPKLAEEFAGTNYYFPAKSRPWLLSNNQEKRRAAINGLDGLQIQLTESPVYQEKETPLTNGRVTNIILIKGNSETALNTQIQVLEKALLEGKALSQIAAQSYASTKQQKYTYCISILARNKKAFAQELKFIKLGLPNAILEKKEIKTPKGSYFTGNPLGTKGKVAFVYPGSAAAYNGLGQDIFQLFPQLHTHFEEKVPNMSEFVGTQYLHPKTQTADTATPNIHKDAIAMMSAGVFSSAIYTHILRAYFKLEPQIAFGYSMGESASMWYSLNVWSPTRTSVFKNSSLFQNEFSGDLNLLAKVWDTTSEEAKERWVSLILLAPRAKVEALVARYDKTYLSFVNTNNEVIISGEKATCLSIVSQLNCHSIEVPFQNVIHHDFCKMAHDDLMEMHEFSLEEKPNIDFYSSLTLEKLPFDSNIIARNSSKICYQAVDFPRTVETIYDKGARIFIELGANATCTSWIKENLATKEHLAISMNKKGKSDAQNILEAMAQLLSHGVALDLDILYKNILLEAEPRSFKKEIITGGKRIFDVLLSETNKASFANLQRKAIAKEPTLAVVDSETNLVATRLESSNTKQKNISIARAQQLSETQKSIVTLETKTVETMHNKTSNPTIGENGLLLQDFASGAQLKGKTIIFSQEDLQEFAEGKIGKVFGPDYDIIDSYSRRVMLPMDPYLLVSRVTGLNAKKGEYKPSTMQTEYDIPYNAWFTTDGQIPWAVSVESGQCDLLLISYLGIDFENKGDLVYRLLDCTLTFVDDLPFEGQTLRYDISINSFVKNGDNLLFFFSYDCYVEDRLVLKMRGGCAGFFTDEQLEEGLGLIYTKEELQAKVNVKKPKFTPLLNTTKTSFSKEDLHHLIDGNIEKCFGNISYYANGRNQSLCLPSEQILMLDRITSVDLQGGAYGLGYIVAEKDLSPNDWYFPCHFRDDEVLAGSLQAEGGGNLLRFLMLMLGLQRLTKDARYQPIYDLPQKVRCRKQVVPGKDTKLVYKLEVKEIGLVPNPYIIADLEIISDGVITVHFENLGLQLREKDNPKYLEQEAGVKISPRSEGALLNELDITNFALSDLSKAFGPDFSCYDGRTVSRQPNTDLQLISRVLKIEGERLYFKKPSTIYAEYDVPVDAWYYEQNSTKTMPYSVLMEIALQPCGLLGAYMGSTLKFSDKNLFFRNLDGDGEMFDLPMGTDWRGKTIHNKSVLVSSVSLAGTVLQNYTFELSIDGQVFYKGKSSFGFFPGEALAQQVGLDNGTDVPAWYQSQNLQAKDYLSINLDSLYGKMKLFKAPADKPHYHLAGDQLLLLDQLKIVKDGGKYSKGYVHASKIVNTYDWFFTCHFYQDPVMPGSLGVEAILQAMQTFALQQNLGKDFKSPKFVQLDHHKTSWKYRGQILLGVENMHCEVHFKTIEKRGNTLAIIGDAFLWNEGTRIYQVTDLALGIVEA</sequence>
<dbReference type="InterPro" id="IPR029069">
    <property type="entry name" value="HotDog_dom_sf"/>
</dbReference>
<dbReference type="InterPro" id="IPR016039">
    <property type="entry name" value="Thiolase-like"/>
</dbReference>
<evidence type="ECO:0000256" key="2">
    <source>
        <dbReference type="ARBA" id="ARBA00022553"/>
    </source>
</evidence>
<dbReference type="SUPFAM" id="SSF53901">
    <property type="entry name" value="Thiolase-like"/>
    <property type="match status" value="4"/>
</dbReference>
<dbReference type="PROSITE" id="PS52004">
    <property type="entry name" value="KS3_2"/>
    <property type="match status" value="2"/>
</dbReference>
<dbReference type="Pfam" id="PF16197">
    <property type="entry name" value="KAsynt_C_assoc"/>
    <property type="match status" value="1"/>
</dbReference>
<dbReference type="InterPro" id="IPR020841">
    <property type="entry name" value="PKS_Beta-ketoAc_synthase_dom"/>
</dbReference>
<evidence type="ECO:0000256" key="5">
    <source>
        <dbReference type="RuleBase" id="RU003694"/>
    </source>
</evidence>
<dbReference type="PANTHER" id="PTHR43074">
    <property type="entry name" value="OMEGA-3 POLYUNSATURATED FATTY ACID SYNTHASE PFAB-RELATED"/>
    <property type="match status" value="1"/>
</dbReference>
<dbReference type="EMBL" id="CACVAQ010000010">
    <property type="protein sequence ID" value="CAA6798687.1"/>
    <property type="molecule type" value="Genomic_DNA"/>
</dbReference>
<dbReference type="PANTHER" id="PTHR43074:SF1">
    <property type="entry name" value="BETA-KETOACYL SYNTHASE FAMILY PROTEIN-RELATED"/>
    <property type="match status" value="1"/>
</dbReference>
<dbReference type="InterPro" id="IPR032821">
    <property type="entry name" value="PKS_assoc"/>
</dbReference>
<keyword evidence="3 5" id="KW-0808">Transferase</keyword>
<gene>
    <name evidence="7" type="ORF">HELGO_WM10087</name>
</gene>
<dbReference type="InterPro" id="IPR001227">
    <property type="entry name" value="Ac_transferase_dom_sf"/>
</dbReference>
<evidence type="ECO:0000259" key="6">
    <source>
        <dbReference type="PROSITE" id="PS52004"/>
    </source>
</evidence>
<evidence type="ECO:0000256" key="1">
    <source>
        <dbReference type="ARBA" id="ARBA00022450"/>
    </source>
</evidence>
<keyword evidence="4" id="KW-0456">Lyase</keyword>
<reference evidence="7" key="1">
    <citation type="submission" date="2020-01" db="EMBL/GenBank/DDBJ databases">
        <authorList>
            <person name="Meier V. D."/>
            <person name="Meier V D."/>
        </authorList>
    </citation>
    <scope>NUCLEOTIDE SEQUENCE</scope>
    <source>
        <strain evidence="7">HLG_WM_MAG_10</strain>
    </source>
</reference>
<dbReference type="GO" id="GO:0016829">
    <property type="term" value="F:lyase activity"/>
    <property type="evidence" value="ECO:0007669"/>
    <property type="project" value="UniProtKB-KW"/>
</dbReference>
<dbReference type="GO" id="GO:0004315">
    <property type="term" value="F:3-oxoacyl-[acyl-carrier-protein] synthase activity"/>
    <property type="evidence" value="ECO:0007669"/>
    <property type="project" value="InterPro"/>
</dbReference>
<dbReference type="PROSITE" id="PS00606">
    <property type="entry name" value="KS3_1"/>
    <property type="match status" value="1"/>
</dbReference>
<evidence type="ECO:0000313" key="7">
    <source>
        <dbReference type="EMBL" id="CAA6798687.1"/>
    </source>
</evidence>
<keyword evidence="2" id="KW-0597">Phosphoprotein</keyword>
<dbReference type="InterPro" id="IPR016035">
    <property type="entry name" value="Acyl_Trfase/lysoPLipase"/>
</dbReference>
<keyword evidence="1" id="KW-0596">Phosphopantetheine</keyword>
<dbReference type="SUPFAM" id="SSF52151">
    <property type="entry name" value="FabD/lysophospholipase-like"/>
    <property type="match status" value="1"/>
</dbReference>
<dbReference type="InterPro" id="IPR013114">
    <property type="entry name" value="FabA_FabZ"/>
</dbReference>
<accession>A0A6S6S699</accession>
<comment type="similarity">
    <text evidence="5">Belongs to the thiolase-like superfamily. Beta-ketoacyl-ACP synthases family.</text>
</comment>
<proteinExistence type="inferred from homology"/>
<evidence type="ECO:0000256" key="3">
    <source>
        <dbReference type="ARBA" id="ARBA00022679"/>
    </source>
</evidence>
<dbReference type="InterPro" id="IPR052568">
    <property type="entry name" value="PKS-FAS_Synthase"/>
</dbReference>
<dbReference type="SMART" id="SM00825">
    <property type="entry name" value="PKS_KS"/>
    <property type="match status" value="1"/>
</dbReference>
<protein>
    <submittedName>
        <fullName evidence="7">Omega-3 polyunsaturated fatty acid synthase subunit, PfaC</fullName>
    </submittedName>
</protein>
<organism evidence="7">
    <name type="scientific">uncultured Aureispira sp</name>
    <dbReference type="NCBI Taxonomy" id="1331704"/>
    <lineage>
        <taxon>Bacteria</taxon>
        <taxon>Pseudomonadati</taxon>
        <taxon>Bacteroidota</taxon>
        <taxon>Saprospiria</taxon>
        <taxon>Saprospirales</taxon>
        <taxon>Saprospiraceae</taxon>
        <taxon>Aureispira</taxon>
        <taxon>environmental samples</taxon>
    </lineage>
</organism>
<evidence type="ECO:0000256" key="4">
    <source>
        <dbReference type="ARBA" id="ARBA00023239"/>
    </source>
</evidence>
<name>A0A6S6S699_9BACT</name>
<dbReference type="NCBIfam" id="TIGR02816">
    <property type="entry name" value="pfaB_fam"/>
    <property type="match status" value="1"/>
</dbReference>
<dbReference type="Gene3D" id="3.10.129.10">
    <property type="entry name" value="Hotdog Thioesterase"/>
    <property type="match status" value="4"/>
</dbReference>
<dbReference type="GO" id="GO:0006633">
    <property type="term" value="P:fatty acid biosynthetic process"/>
    <property type="evidence" value="ECO:0007669"/>
    <property type="project" value="InterPro"/>
</dbReference>
<dbReference type="Pfam" id="PF00109">
    <property type="entry name" value="ketoacyl-synt"/>
    <property type="match status" value="2"/>
</dbReference>
<dbReference type="SUPFAM" id="SSF54637">
    <property type="entry name" value="Thioesterase/thiol ester dehydrase-isomerase"/>
    <property type="match status" value="4"/>
</dbReference>
<dbReference type="Gene3D" id="3.30.70.3290">
    <property type="match status" value="1"/>
</dbReference>